<dbReference type="Pfam" id="PF00174">
    <property type="entry name" value="Oxidored_molyb"/>
    <property type="match status" value="1"/>
</dbReference>
<sequence length="155" mass="17236">MRRFLFSLGMTGLLLIGSGGGALAAELSLNQGAETRTLTLNDVESAGVTHLEMRHPEGFAGRFTGVWLDDFLEAQGLAQARRVRFIAHDGYTTFLTPEQRRQKDYLLVTRLDGEPIAVEDYGPYMLVVPKDVEAVHEGTEPMTRWIWAIAEVSAR</sequence>
<dbReference type="InterPro" id="IPR036374">
    <property type="entry name" value="OxRdtase_Mopterin-bd_sf"/>
</dbReference>
<evidence type="ECO:0000313" key="3">
    <source>
        <dbReference type="EMBL" id="SDN88957.1"/>
    </source>
</evidence>
<feature type="signal peptide" evidence="1">
    <location>
        <begin position="1"/>
        <end position="24"/>
    </location>
</feature>
<feature type="chain" id="PRO_5011644326" description="Oxidoreductase molybdopterin-binding domain-containing protein" evidence="1">
    <location>
        <begin position="25"/>
        <end position="155"/>
    </location>
</feature>
<gene>
    <name evidence="3" type="ORF">SAMN04487957_102290</name>
</gene>
<dbReference type="Proteomes" id="UP000199075">
    <property type="component" value="Unassembled WGS sequence"/>
</dbReference>
<reference evidence="4" key="1">
    <citation type="submission" date="2016-10" db="EMBL/GenBank/DDBJ databases">
        <authorList>
            <person name="Varghese N."/>
            <person name="Submissions S."/>
        </authorList>
    </citation>
    <scope>NUCLEOTIDE SEQUENCE [LARGE SCALE GENOMIC DNA]</scope>
    <source>
        <strain evidence="4">CGMCC 1.6444</strain>
    </source>
</reference>
<dbReference type="EMBL" id="FNIV01000002">
    <property type="protein sequence ID" value="SDN88957.1"/>
    <property type="molecule type" value="Genomic_DNA"/>
</dbReference>
<proteinExistence type="predicted"/>
<protein>
    <recommendedName>
        <fullName evidence="2">Oxidoreductase molybdopterin-binding domain-containing protein</fullName>
    </recommendedName>
</protein>
<evidence type="ECO:0000256" key="1">
    <source>
        <dbReference type="SAM" id="SignalP"/>
    </source>
</evidence>
<dbReference type="STRING" id="419597.SAMN04487957_102290"/>
<organism evidence="3 4">
    <name type="scientific">Halomonas shengliensis</name>
    <dbReference type="NCBI Taxonomy" id="419597"/>
    <lineage>
        <taxon>Bacteria</taxon>
        <taxon>Pseudomonadati</taxon>
        <taxon>Pseudomonadota</taxon>
        <taxon>Gammaproteobacteria</taxon>
        <taxon>Oceanospirillales</taxon>
        <taxon>Halomonadaceae</taxon>
        <taxon>Halomonas</taxon>
    </lineage>
</organism>
<accession>A0A1H0F2R0</accession>
<keyword evidence="1" id="KW-0732">Signal</keyword>
<dbReference type="AlphaFoldDB" id="A0A1H0F2R0"/>
<dbReference type="SUPFAM" id="SSF56524">
    <property type="entry name" value="Oxidoreductase molybdopterin-binding domain"/>
    <property type="match status" value="1"/>
</dbReference>
<evidence type="ECO:0000313" key="4">
    <source>
        <dbReference type="Proteomes" id="UP000199075"/>
    </source>
</evidence>
<dbReference type="OrthoDB" id="5796037at2"/>
<dbReference type="Gene3D" id="3.90.420.10">
    <property type="entry name" value="Oxidoreductase, molybdopterin-binding domain"/>
    <property type="match status" value="1"/>
</dbReference>
<dbReference type="InterPro" id="IPR000572">
    <property type="entry name" value="OxRdtase_Mopterin-bd_dom"/>
</dbReference>
<keyword evidence="4" id="KW-1185">Reference proteome</keyword>
<feature type="domain" description="Oxidoreductase molybdopterin-binding" evidence="2">
    <location>
        <begin position="48"/>
        <end position="130"/>
    </location>
</feature>
<name>A0A1H0F2R0_9GAMM</name>
<evidence type="ECO:0000259" key="2">
    <source>
        <dbReference type="Pfam" id="PF00174"/>
    </source>
</evidence>